<dbReference type="Proteomes" id="UP000085678">
    <property type="component" value="Unplaced"/>
</dbReference>
<dbReference type="AlphaFoldDB" id="A0A2R2MRK8"/>
<name>A0A2R2MRK8_LINAN</name>
<evidence type="ECO:0000313" key="1">
    <source>
        <dbReference type="Proteomes" id="UP000085678"/>
    </source>
</evidence>
<proteinExistence type="predicted"/>
<dbReference type="RefSeq" id="XP_023932778.1">
    <property type="nucleotide sequence ID" value="XM_024077010.1"/>
</dbReference>
<evidence type="ECO:0000313" key="2">
    <source>
        <dbReference type="RefSeq" id="XP_023932778.1"/>
    </source>
</evidence>
<keyword evidence="1" id="KW-1185">Reference proteome</keyword>
<dbReference type="GeneID" id="112042443"/>
<dbReference type="KEGG" id="lak:112042443"/>
<dbReference type="OrthoDB" id="6131569at2759"/>
<protein>
    <submittedName>
        <fullName evidence="2">Uncharacterized protein LOC112042443</fullName>
    </submittedName>
</protein>
<gene>
    <name evidence="2" type="primary">LOC112042443</name>
</gene>
<reference evidence="2" key="1">
    <citation type="submission" date="2025-08" db="UniProtKB">
        <authorList>
            <consortium name="RefSeq"/>
        </authorList>
    </citation>
    <scope>IDENTIFICATION</scope>
    <source>
        <tissue evidence="2">Gonads</tissue>
    </source>
</reference>
<dbReference type="InParanoid" id="A0A2R2MRK8"/>
<sequence length="164" mass="18367">MLSDSFCSCKAGLNGHCSHIVGFLKTLQGFKLHNFTHVPDQQSCTSIPQQWHVPRGDKIQPVPLNHVVVARPVENRKRRPVLCHIEPDCVLPKITHQDINILKNMKGTPLAYIASVDVPKVDTPLGEVQLGSYLSYQVKICVISHYISTTSSHQLLAKKWQNRG</sequence>
<accession>A0A2R2MRK8</accession>
<organism evidence="1 2">
    <name type="scientific">Lingula anatina</name>
    <name type="common">Brachiopod</name>
    <name type="synonym">Lingula unguis</name>
    <dbReference type="NCBI Taxonomy" id="7574"/>
    <lineage>
        <taxon>Eukaryota</taxon>
        <taxon>Metazoa</taxon>
        <taxon>Spiralia</taxon>
        <taxon>Lophotrochozoa</taxon>
        <taxon>Brachiopoda</taxon>
        <taxon>Linguliformea</taxon>
        <taxon>Lingulata</taxon>
        <taxon>Lingulida</taxon>
        <taxon>Linguloidea</taxon>
        <taxon>Lingulidae</taxon>
        <taxon>Lingula</taxon>
    </lineage>
</organism>